<dbReference type="EC" id="2.5.1.18" evidence="2"/>
<dbReference type="FunFam" id="3.40.30.10:FF:000156">
    <property type="entry name" value="Glutathione S-transferase 1"/>
    <property type="match status" value="1"/>
</dbReference>
<sequence>MPSTNTGSIVVHHLADSRSQRILWLLEELELPYEIKRYERTPEGRAPKELFHVHPLGKSPVITDGEVTLAESGAIVQYIITKYGQDKVKVPEAGYIDDLYYSHYAEGSFQEHLVRKRIFNSLAVNAKDEKDKETFQNLIKTLVDPELETHAKLIEAHLANSPSEWFAGGPTPTSADYLLGFSLEILVNRAPQYVGPKIQAYVRNFEARPAYKRGIEKGGEYAYLLSSA</sequence>
<dbReference type="PROSITE" id="PS50404">
    <property type="entry name" value="GST_NTER"/>
    <property type="match status" value="1"/>
</dbReference>
<dbReference type="InterPro" id="IPR004045">
    <property type="entry name" value="Glutathione_S-Trfase_N"/>
</dbReference>
<dbReference type="PANTHER" id="PTHR44051">
    <property type="entry name" value="GLUTATHIONE S-TRANSFERASE-RELATED"/>
    <property type="match status" value="1"/>
</dbReference>
<dbReference type="GO" id="GO:0004364">
    <property type="term" value="F:glutathione transferase activity"/>
    <property type="evidence" value="ECO:0007669"/>
    <property type="project" value="UniProtKB-EC"/>
</dbReference>
<dbReference type="SFLD" id="SFLDG00358">
    <property type="entry name" value="Main_(cytGST)"/>
    <property type="match status" value="1"/>
</dbReference>
<evidence type="ECO:0000256" key="4">
    <source>
        <dbReference type="ARBA" id="ARBA00047960"/>
    </source>
</evidence>
<dbReference type="CDD" id="cd03046">
    <property type="entry name" value="GST_N_GTT1_like"/>
    <property type="match status" value="1"/>
</dbReference>
<dbReference type="SUPFAM" id="SSF52833">
    <property type="entry name" value="Thioredoxin-like"/>
    <property type="match status" value="1"/>
</dbReference>
<dbReference type="Gene3D" id="3.40.30.10">
    <property type="entry name" value="Glutaredoxin"/>
    <property type="match status" value="1"/>
</dbReference>
<dbReference type="InterPro" id="IPR036282">
    <property type="entry name" value="Glutathione-S-Trfase_C_sf"/>
</dbReference>
<protein>
    <recommendedName>
        <fullName evidence="2">glutathione transferase</fullName>
        <ecNumber evidence="2">2.5.1.18</ecNumber>
    </recommendedName>
</protein>
<organism evidence="6 7">
    <name type="scientific">Crucibulum laeve</name>
    <dbReference type="NCBI Taxonomy" id="68775"/>
    <lineage>
        <taxon>Eukaryota</taxon>
        <taxon>Fungi</taxon>
        <taxon>Dikarya</taxon>
        <taxon>Basidiomycota</taxon>
        <taxon>Agaricomycotina</taxon>
        <taxon>Agaricomycetes</taxon>
        <taxon>Agaricomycetidae</taxon>
        <taxon>Agaricales</taxon>
        <taxon>Agaricineae</taxon>
        <taxon>Nidulariaceae</taxon>
        <taxon>Crucibulum</taxon>
    </lineage>
</organism>
<dbReference type="PANTHER" id="PTHR44051:SF9">
    <property type="entry name" value="GLUTATHIONE S-TRANSFERASE 1"/>
    <property type="match status" value="1"/>
</dbReference>
<dbReference type="SFLD" id="SFLDS00019">
    <property type="entry name" value="Glutathione_Transferase_(cytos"/>
    <property type="match status" value="1"/>
</dbReference>
<evidence type="ECO:0000313" key="6">
    <source>
        <dbReference type="EMBL" id="TFK35999.1"/>
    </source>
</evidence>
<dbReference type="GO" id="GO:0004602">
    <property type="term" value="F:glutathione peroxidase activity"/>
    <property type="evidence" value="ECO:0007669"/>
    <property type="project" value="UniProtKB-ARBA"/>
</dbReference>
<dbReference type="PROSITE" id="PS50096">
    <property type="entry name" value="IQ"/>
    <property type="match status" value="1"/>
</dbReference>
<dbReference type="AlphaFoldDB" id="A0A5C3LS34"/>
<keyword evidence="3" id="KW-0808">Transferase</keyword>
<dbReference type="InterPro" id="IPR036249">
    <property type="entry name" value="Thioredoxin-like_sf"/>
</dbReference>
<evidence type="ECO:0000256" key="2">
    <source>
        <dbReference type="ARBA" id="ARBA00012452"/>
    </source>
</evidence>
<proteinExistence type="inferred from homology"/>
<keyword evidence="7" id="KW-1185">Reference proteome</keyword>
<evidence type="ECO:0000256" key="3">
    <source>
        <dbReference type="ARBA" id="ARBA00022679"/>
    </source>
</evidence>
<accession>A0A5C3LS34</accession>
<dbReference type="EMBL" id="ML213617">
    <property type="protein sequence ID" value="TFK35999.1"/>
    <property type="molecule type" value="Genomic_DNA"/>
</dbReference>
<dbReference type="SUPFAM" id="SSF47616">
    <property type="entry name" value="GST C-terminal domain-like"/>
    <property type="match status" value="1"/>
</dbReference>
<name>A0A5C3LS34_9AGAR</name>
<dbReference type="STRING" id="68775.A0A5C3LS34"/>
<dbReference type="InterPro" id="IPR040079">
    <property type="entry name" value="Glutathione_S-Trfase"/>
</dbReference>
<comment type="similarity">
    <text evidence="1">Belongs to the GST superfamily.</text>
</comment>
<dbReference type="GO" id="GO:0005737">
    <property type="term" value="C:cytoplasm"/>
    <property type="evidence" value="ECO:0007669"/>
    <property type="project" value="UniProtKB-ARBA"/>
</dbReference>
<evidence type="ECO:0000256" key="1">
    <source>
        <dbReference type="ARBA" id="ARBA00007409"/>
    </source>
</evidence>
<gene>
    <name evidence="6" type="ORF">BDQ12DRAFT_714413</name>
</gene>
<dbReference type="Proteomes" id="UP000308652">
    <property type="component" value="Unassembled WGS sequence"/>
</dbReference>
<comment type="catalytic activity">
    <reaction evidence="4">
        <text>RX + glutathione = an S-substituted glutathione + a halide anion + H(+)</text>
        <dbReference type="Rhea" id="RHEA:16437"/>
        <dbReference type="ChEBI" id="CHEBI:15378"/>
        <dbReference type="ChEBI" id="CHEBI:16042"/>
        <dbReference type="ChEBI" id="CHEBI:17792"/>
        <dbReference type="ChEBI" id="CHEBI:57925"/>
        <dbReference type="ChEBI" id="CHEBI:90779"/>
        <dbReference type="EC" id="2.5.1.18"/>
    </reaction>
</comment>
<evidence type="ECO:0000259" key="5">
    <source>
        <dbReference type="PROSITE" id="PS50404"/>
    </source>
</evidence>
<dbReference type="Pfam" id="PF02798">
    <property type="entry name" value="GST_N"/>
    <property type="match status" value="1"/>
</dbReference>
<evidence type="ECO:0000313" key="7">
    <source>
        <dbReference type="Proteomes" id="UP000308652"/>
    </source>
</evidence>
<dbReference type="Gene3D" id="1.20.1050.10">
    <property type="match status" value="1"/>
</dbReference>
<feature type="domain" description="GST N-terminal" evidence="5">
    <location>
        <begin position="6"/>
        <end position="87"/>
    </location>
</feature>
<reference evidence="6 7" key="1">
    <citation type="journal article" date="2019" name="Nat. Ecol. Evol.">
        <title>Megaphylogeny resolves global patterns of mushroom evolution.</title>
        <authorList>
            <person name="Varga T."/>
            <person name="Krizsan K."/>
            <person name="Foldi C."/>
            <person name="Dima B."/>
            <person name="Sanchez-Garcia M."/>
            <person name="Sanchez-Ramirez S."/>
            <person name="Szollosi G.J."/>
            <person name="Szarkandi J.G."/>
            <person name="Papp V."/>
            <person name="Albert L."/>
            <person name="Andreopoulos W."/>
            <person name="Angelini C."/>
            <person name="Antonin V."/>
            <person name="Barry K.W."/>
            <person name="Bougher N.L."/>
            <person name="Buchanan P."/>
            <person name="Buyck B."/>
            <person name="Bense V."/>
            <person name="Catcheside P."/>
            <person name="Chovatia M."/>
            <person name="Cooper J."/>
            <person name="Damon W."/>
            <person name="Desjardin D."/>
            <person name="Finy P."/>
            <person name="Geml J."/>
            <person name="Haridas S."/>
            <person name="Hughes K."/>
            <person name="Justo A."/>
            <person name="Karasinski D."/>
            <person name="Kautmanova I."/>
            <person name="Kiss B."/>
            <person name="Kocsube S."/>
            <person name="Kotiranta H."/>
            <person name="LaButti K.M."/>
            <person name="Lechner B.E."/>
            <person name="Liimatainen K."/>
            <person name="Lipzen A."/>
            <person name="Lukacs Z."/>
            <person name="Mihaltcheva S."/>
            <person name="Morgado L.N."/>
            <person name="Niskanen T."/>
            <person name="Noordeloos M.E."/>
            <person name="Ohm R.A."/>
            <person name="Ortiz-Santana B."/>
            <person name="Ovrebo C."/>
            <person name="Racz N."/>
            <person name="Riley R."/>
            <person name="Savchenko A."/>
            <person name="Shiryaev A."/>
            <person name="Soop K."/>
            <person name="Spirin V."/>
            <person name="Szebenyi C."/>
            <person name="Tomsovsky M."/>
            <person name="Tulloss R.E."/>
            <person name="Uehling J."/>
            <person name="Grigoriev I.V."/>
            <person name="Vagvolgyi C."/>
            <person name="Papp T."/>
            <person name="Martin F.M."/>
            <person name="Miettinen O."/>
            <person name="Hibbett D.S."/>
            <person name="Nagy L.G."/>
        </authorList>
    </citation>
    <scope>NUCLEOTIDE SEQUENCE [LARGE SCALE GENOMIC DNA]</scope>
    <source>
        <strain evidence="6 7">CBS 166.37</strain>
    </source>
</reference>
<dbReference type="OrthoDB" id="2098326at2759"/>